<dbReference type="Pfam" id="PF13174">
    <property type="entry name" value="TPR_6"/>
    <property type="match status" value="1"/>
</dbReference>
<feature type="repeat" description="TPR" evidence="1">
    <location>
        <begin position="140"/>
        <end position="173"/>
    </location>
</feature>
<gene>
    <name evidence="3" type="ORF">HNP25_002863</name>
</gene>
<dbReference type="InterPro" id="IPR011990">
    <property type="entry name" value="TPR-like_helical_dom_sf"/>
</dbReference>
<dbReference type="PROSITE" id="PS50005">
    <property type="entry name" value="TPR"/>
    <property type="match status" value="1"/>
</dbReference>
<accession>A0A841EV76</accession>
<dbReference type="SUPFAM" id="SSF48452">
    <property type="entry name" value="TPR-like"/>
    <property type="match status" value="1"/>
</dbReference>
<dbReference type="Proteomes" id="UP000524404">
    <property type="component" value="Unassembled WGS sequence"/>
</dbReference>
<dbReference type="Gene3D" id="1.25.40.10">
    <property type="entry name" value="Tetratricopeptide repeat domain"/>
    <property type="match status" value="1"/>
</dbReference>
<keyword evidence="2" id="KW-0812">Transmembrane</keyword>
<reference evidence="3 4" key="1">
    <citation type="submission" date="2020-08" db="EMBL/GenBank/DDBJ databases">
        <title>Functional genomics of gut bacteria from endangered species of beetles.</title>
        <authorList>
            <person name="Carlos-Shanley C."/>
        </authorList>
    </citation>
    <scope>NUCLEOTIDE SEQUENCE [LARGE SCALE GENOMIC DNA]</scope>
    <source>
        <strain evidence="3 4">S00070</strain>
    </source>
</reference>
<keyword evidence="2" id="KW-1133">Transmembrane helix</keyword>
<evidence type="ECO:0000256" key="2">
    <source>
        <dbReference type="SAM" id="Phobius"/>
    </source>
</evidence>
<organism evidence="3 4">
    <name type="scientific">Arcicella rosea</name>
    <dbReference type="NCBI Taxonomy" id="502909"/>
    <lineage>
        <taxon>Bacteria</taxon>
        <taxon>Pseudomonadati</taxon>
        <taxon>Bacteroidota</taxon>
        <taxon>Cytophagia</taxon>
        <taxon>Cytophagales</taxon>
        <taxon>Flectobacillaceae</taxon>
        <taxon>Arcicella</taxon>
    </lineage>
</organism>
<comment type="caution">
    <text evidence="3">The sequence shown here is derived from an EMBL/GenBank/DDBJ whole genome shotgun (WGS) entry which is preliminary data.</text>
</comment>
<keyword evidence="4" id="KW-1185">Reference proteome</keyword>
<dbReference type="Pfam" id="PF13432">
    <property type="entry name" value="TPR_16"/>
    <property type="match status" value="1"/>
</dbReference>
<dbReference type="AlphaFoldDB" id="A0A841EV76"/>
<dbReference type="InterPro" id="IPR019734">
    <property type="entry name" value="TPR_rpt"/>
</dbReference>
<proteinExistence type="predicted"/>
<sequence>MTKKDEKTPLEFLESAEGLKTELGNDLDKVQHVVDSNKGLFAGVAGVLVVVVLGYFGYKYYETTQDEEGQAKLFNAVYQFEADSNKVAAKELTKVAEDFGGNAGNLANFYAGVANLKEGKYDAAIEQLKSFSSSDLLVQARAYSLIGDAYTEKKAYSDAIDYYKKAAEYKANKFFTPTYLMKLAAAYEANKEEKEALAVYTEIVEKYAESSESINAKKYKAVLEGSVSE</sequence>
<dbReference type="EMBL" id="JACHKT010000020">
    <property type="protein sequence ID" value="MBB6004200.1"/>
    <property type="molecule type" value="Genomic_DNA"/>
</dbReference>
<dbReference type="SMART" id="SM00028">
    <property type="entry name" value="TPR"/>
    <property type="match status" value="2"/>
</dbReference>
<feature type="transmembrane region" description="Helical" evidence="2">
    <location>
        <begin position="39"/>
        <end position="58"/>
    </location>
</feature>
<evidence type="ECO:0000256" key="1">
    <source>
        <dbReference type="PROSITE-ProRule" id="PRU00339"/>
    </source>
</evidence>
<keyword evidence="1" id="KW-0802">TPR repeat</keyword>
<evidence type="ECO:0000313" key="4">
    <source>
        <dbReference type="Proteomes" id="UP000524404"/>
    </source>
</evidence>
<keyword evidence="2" id="KW-0472">Membrane</keyword>
<protein>
    <submittedName>
        <fullName evidence="3">Putative negative regulator of RcsB-dependent stress response</fullName>
    </submittedName>
</protein>
<evidence type="ECO:0000313" key="3">
    <source>
        <dbReference type="EMBL" id="MBB6004200.1"/>
    </source>
</evidence>
<name>A0A841EV76_9BACT</name>
<dbReference type="RefSeq" id="WP_184135058.1">
    <property type="nucleotide sequence ID" value="NZ_JACHKT010000020.1"/>
</dbReference>